<comment type="caution">
    <text evidence="1">The sequence shown here is derived from an EMBL/GenBank/DDBJ whole genome shotgun (WGS) entry which is preliminary data.</text>
</comment>
<gene>
    <name evidence="1" type="ORF">LTLLF_111985</name>
</gene>
<name>A0A8J6GZ04_MICOH</name>
<reference evidence="1" key="1">
    <citation type="submission" date="2020-03" db="EMBL/GenBank/DDBJ databases">
        <title>Studies in the Genomics of Life Span.</title>
        <authorList>
            <person name="Glass D."/>
        </authorList>
    </citation>
    <scope>NUCLEOTIDE SEQUENCE</scope>
    <source>
        <strain evidence="1">LTLLF</strain>
        <tissue evidence="1">Muscle</tissue>
    </source>
</reference>
<dbReference type="AlphaFoldDB" id="A0A8J6GZ04"/>
<dbReference type="Proteomes" id="UP000710432">
    <property type="component" value="Unassembled WGS sequence"/>
</dbReference>
<dbReference type="EMBL" id="JAATJU010005787">
    <property type="protein sequence ID" value="KAH0519388.1"/>
    <property type="molecule type" value="Genomic_DNA"/>
</dbReference>
<evidence type="ECO:0000313" key="2">
    <source>
        <dbReference type="Proteomes" id="UP000710432"/>
    </source>
</evidence>
<accession>A0A8J6GZ04</accession>
<evidence type="ECO:0000313" key="1">
    <source>
        <dbReference type="EMBL" id="KAH0519388.1"/>
    </source>
</evidence>
<organism evidence="1 2">
    <name type="scientific">Microtus ochrogaster</name>
    <name type="common">Prairie vole</name>
    <dbReference type="NCBI Taxonomy" id="79684"/>
    <lineage>
        <taxon>Eukaryota</taxon>
        <taxon>Metazoa</taxon>
        <taxon>Chordata</taxon>
        <taxon>Craniata</taxon>
        <taxon>Vertebrata</taxon>
        <taxon>Euteleostomi</taxon>
        <taxon>Mammalia</taxon>
        <taxon>Eutheria</taxon>
        <taxon>Euarchontoglires</taxon>
        <taxon>Glires</taxon>
        <taxon>Rodentia</taxon>
        <taxon>Myomorpha</taxon>
        <taxon>Muroidea</taxon>
        <taxon>Cricetidae</taxon>
        <taxon>Arvicolinae</taxon>
        <taxon>Microtus</taxon>
    </lineage>
</organism>
<protein>
    <submittedName>
        <fullName evidence="1">Uncharacterized protein</fullName>
    </submittedName>
</protein>
<proteinExistence type="predicted"/>
<sequence length="178" mass="19332">MAIVKGLLDYIRLNVPSSDATIQAEEFLSVLLAQESLKDFGWLFRATTPEVPMQDVSGTGETLLHLRPASVTGYIGDLKPQEDTEFIGPAVEEPTLPEAGRVQFLTLEKPLPKSADTQSPIDVAANAPTARQVFLSAVVQLGAHTCLLISPKEQMPAFSGMTAHRMPFQPHLLLNVDI</sequence>